<evidence type="ECO:0000313" key="1">
    <source>
        <dbReference type="EMBL" id="KAG7521821.1"/>
    </source>
</evidence>
<sequence length="113" mass="12760">MNTISFLCPYLIRLFPSRFPHKSGAMYSTHLCAQGKICFGFGMTKASTPPLNFIIHLSLQFIQLACHKHLPFPWQQGPAPGETMEILPFMCEMLLFRHPKLIGCPCLFDSDAS</sequence>
<name>A0AAV6SYG2_SOLSE</name>
<keyword evidence="2" id="KW-1185">Reference proteome</keyword>
<evidence type="ECO:0000313" key="2">
    <source>
        <dbReference type="Proteomes" id="UP000693946"/>
    </source>
</evidence>
<proteinExistence type="predicted"/>
<protein>
    <submittedName>
        <fullName evidence="1">Uncharacterized protein</fullName>
    </submittedName>
</protein>
<reference evidence="1 2" key="1">
    <citation type="journal article" date="2021" name="Sci. Rep.">
        <title>Chromosome anchoring in Senegalese sole (Solea senegalensis) reveals sex-associated markers and genome rearrangements in flatfish.</title>
        <authorList>
            <person name="Guerrero-Cozar I."/>
            <person name="Gomez-Garrido J."/>
            <person name="Berbel C."/>
            <person name="Martinez-Blanch J.F."/>
            <person name="Alioto T."/>
            <person name="Claros M.G."/>
            <person name="Gagnaire P.A."/>
            <person name="Manchado M."/>
        </authorList>
    </citation>
    <scope>NUCLEOTIDE SEQUENCE [LARGE SCALE GENOMIC DNA]</scope>
    <source>
        <strain evidence="1">Sse05_10M</strain>
    </source>
</reference>
<gene>
    <name evidence="1" type="ORF">JOB18_007534</name>
</gene>
<accession>A0AAV6SYG2</accession>
<dbReference type="AlphaFoldDB" id="A0AAV6SYG2"/>
<dbReference type="EMBL" id="JAGKHQ010000002">
    <property type="protein sequence ID" value="KAG7521821.1"/>
    <property type="molecule type" value="Genomic_DNA"/>
</dbReference>
<dbReference type="Proteomes" id="UP000693946">
    <property type="component" value="Linkage Group LG10"/>
</dbReference>
<organism evidence="1 2">
    <name type="scientific">Solea senegalensis</name>
    <name type="common">Senegalese sole</name>
    <dbReference type="NCBI Taxonomy" id="28829"/>
    <lineage>
        <taxon>Eukaryota</taxon>
        <taxon>Metazoa</taxon>
        <taxon>Chordata</taxon>
        <taxon>Craniata</taxon>
        <taxon>Vertebrata</taxon>
        <taxon>Euteleostomi</taxon>
        <taxon>Actinopterygii</taxon>
        <taxon>Neopterygii</taxon>
        <taxon>Teleostei</taxon>
        <taxon>Neoteleostei</taxon>
        <taxon>Acanthomorphata</taxon>
        <taxon>Carangaria</taxon>
        <taxon>Pleuronectiformes</taxon>
        <taxon>Pleuronectoidei</taxon>
        <taxon>Soleidae</taxon>
        <taxon>Solea</taxon>
    </lineage>
</organism>
<comment type="caution">
    <text evidence="1">The sequence shown here is derived from an EMBL/GenBank/DDBJ whole genome shotgun (WGS) entry which is preliminary data.</text>
</comment>